<dbReference type="Gene3D" id="1.10.357.10">
    <property type="entry name" value="Tetracycline Repressor, domain 2"/>
    <property type="match status" value="1"/>
</dbReference>
<evidence type="ECO:0000256" key="3">
    <source>
        <dbReference type="ARBA" id="ARBA00023163"/>
    </source>
</evidence>
<dbReference type="EMBL" id="JBHMAA010000008">
    <property type="protein sequence ID" value="MFB9948709.1"/>
    <property type="molecule type" value="Genomic_DNA"/>
</dbReference>
<keyword evidence="7" id="KW-1185">Reference proteome</keyword>
<organism evidence="6 7">
    <name type="scientific">Rhizobium puerariae</name>
    <dbReference type="NCBI Taxonomy" id="1585791"/>
    <lineage>
        <taxon>Bacteria</taxon>
        <taxon>Pseudomonadati</taxon>
        <taxon>Pseudomonadota</taxon>
        <taxon>Alphaproteobacteria</taxon>
        <taxon>Hyphomicrobiales</taxon>
        <taxon>Rhizobiaceae</taxon>
        <taxon>Rhizobium/Agrobacterium group</taxon>
        <taxon>Rhizobium</taxon>
    </lineage>
</organism>
<reference evidence="6 7" key="1">
    <citation type="submission" date="2024-09" db="EMBL/GenBank/DDBJ databases">
        <authorList>
            <person name="Sun Q."/>
            <person name="Mori K."/>
        </authorList>
    </citation>
    <scope>NUCLEOTIDE SEQUENCE [LARGE SCALE GENOMIC DNA]</scope>
    <source>
        <strain evidence="6 7">TBRC 4938</strain>
    </source>
</reference>
<dbReference type="PANTHER" id="PTHR30055">
    <property type="entry name" value="HTH-TYPE TRANSCRIPTIONAL REGULATOR RUTR"/>
    <property type="match status" value="1"/>
</dbReference>
<dbReference type="InterPro" id="IPR023772">
    <property type="entry name" value="DNA-bd_HTH_TetR-type_CS"/>
</dbReference>
<dbReference type="PROSITE" id="PS01081">
    <property type="entry name" value="HTH_TETR_1"/>
    <property type="match status" value="1"/>
</dbReference>
<dbReference type="SUPFAM" id="SSF46689">
    <property type="entry name" value="Homeodomain-like"/>
    <property type="match status" value="1"/>
</dbReference>
<evidence type="ECO:0000313" key="6">
    <source>
        <dbReference type="EMBL" id="MFB9948709.1"/>
    </source>
</evidence>
<dbReference type="InterPro" id="IPR050109">
    <property type="entry name" value="HTH-type_TetR-like_transc_reg"/>
</dbReference>
<keyword evidence="2 4" id="KW-0238">DNA-binding</keyword>
<name>A0ABV6ADL4_9HYPH</name>
<gene>
    <name evidence="6" type="ORF">ACFFP0_07605</name>
</gene>
<keyword evidence="3" id="KW-0804">Transcription</keyword>
<dbReference type="SUPFAM" id="SSF48498">
    <property type="entry name" value="Tetracyclin repressor-like, C-terminal domain"/>
    <property type="match status" value="1"/>
</dbReference>
<proteinExistence type="predicted"/>
<dbReference type="RefSeq" id="WP_377258403.1">
    <property type="nucleotide sequence ID" value="NZ_JBHMAA010000008.1"/>
</dbReference>
<evidence type="ECO:0000256" key="1">
    <source>
        <dbReference type="ARBA" id="ARBA00023015"/>
    </source>
</evidence>
<evidence type="ECO:0000256" key="4">
    <source>
        <dbReference type="PROSITE-ProRule" id="PRU00335"/>
    </source>
</evidence>
<protein>
    <submittedName>
        <fullName evidence="6">TetR/AcrR family transcriptional regulator</fullName>
    </submittedName>
</protein>
<dbReference type="InterPro" id="IPR001647">
    <property type="entry name" value="HTH_TetR"/>
</dbReference>
<feature type="DNA-binding region" description="H-T-H motif" evidence="4">
    <location>
        <begin position="33"/>
        <end position="52"/>
    </location>
</feature>
<sequence>MVRRTKEQAAETGRNVLLAAERLFLDKGYDNVSLEEVATLAGVTRGAVHWHFKNKQGLILALRDEGQEPFRKLADDLTSSVGAASLEKLDKLISEMFARLEHDARQRGLFRVMLRLDIALADQSQDSGSSFHDEMANIILRILRAIERDSGLSPPWTPEKAASMLTATMLGLIVEWSLGQRNHRLSPDRANLIKMMLSSWER</sequence>
<evidence type="ECO:0000313" key="7">
    <source>
        <dbReference type="Proteomes" id="UP001589692"/>
    </source>
</evidence>
<dbReference type="InterPro" id="IPR036271">
    <property type="entry name" value="Tet_transcr_reg_TetR-rel_C_sf"/>
</dbReference>
<accession>A0ABV6ADL4</accession>
<dbReference type="PRINTS" id="PR00455">
    <property type="entry name" value="HTHTETR"/>
</dbReference>
<dbReference type="PANTHER" id="PTHR30055:SF240">
    <property type="entry name" value="HTH-TYPE TRANSCRIPTIONAL REGULATOR ACRR"/>
    <property type="match status" value="1"/>
</dbReference>
<evidence type="ECO:0000256" key="2">
    <source>
        <dbReference type="ARBA" id="ARBA00023125"/>
    </source>
</evidence>
<dbReference type="Proteomes" id="UP001589692">
    <property type="component" value="Unassembled WGS sequence"/>
</dbReference>
<keyword evidence="1" id="KW-0805">Transcription regulation</keyword>
<dbReference type="PROSITE" id="PS50977">
    <property type="entry name" value="HTH_TETR_2"/>
    <property type="match status" value="1"/>
</dbReference>
<feature type="domain" description="HTH tetR-type" evidence="5">
    <location>
        <begin position="10"/>
        <end position="70"/>
    </location>
</feature>
<comment type="caution">
    <text evidence="6">The sequence shown here is derived from an EMBL/GenBank/DDBJ whole genome shotgun (WGS) entry which is preliminary data.</text>
</comment>
<evidence type="ECO:0000259" key="5">
    <source>
        <dbReference type="PROSITE" id="PS50977"/>
    </source>
</evidence>
<dbReference type="Pfam" id="PF00440">
    <property type="entry name" value="TetR_N"/>
    <property type="match status" value="1"/>
</dbReference>
<dbReference type="InterPro" id="IPR009057">
    <property type="entry name" value="Homeodomain-like_sf"/>
</dbReference>